<gene>
    <name evidence="1" type="ORF">TOL_0303</name>
</gene>
<dbReference type="HOGENOM" id="CLU_3012806_0_0_6"/>
<organism evidence="1 2">
    <name type="scientific">Thalassolituus oleivorans MIL-1</name>
    <dbReference type="NCBI Taxonomy" id="1298593"/>
    <lineage>
        <taxon>Bacteria</taxon>
        <taxon>Pseudomonadati</taxon>
        <taxon>Pseudomonadota</taxon>
        <taxon>Gammaproteobacteria</taxon>
        <taxon>Oceanospirillales</taxon>
        <taxon>Oceanospirillaceae</taxon>
        <taxon>Thalassolituus</taxon>
    </lineage>
</organism>
<proteinExistence type="predicted"/>
<dbReference type="KEGG" id="tol:TOL_0303"/>
<evidence type="ECO:0000313" key="1">
    <source>
        <dbReference type="EMBL" id="CCU70751.1"/>
    </source>
</evidence>
<evidence type="ECO:0000313" key="2">
    <source>
        <dbReference type="Proteomes" id="UP000011866"/>
    </source>
</evidence>
<keyword evidence="2" id="KW-1185">Reference proteome</keyword>
<sequence>MRILQLKKVRDRFRSDIRVLLVDYELSKLQFVLRPKAIEVSNLGFTHFSGDDRNIV</sequence>
<accession>M5DMZ3</accession>
<dbReference type="Proteomes" id="UP000011866">
    <property type="component" value="Chromosome"/>
</dbReference>
<reference evidence="1 2" key="1">
    <citation type="journal article" date="2013" name="Genome Announc.">
        <title>Genome Sequence of Thalassolituus oleivorans MIL-1 (DSM 14913T).</title>
        <authorList>
            <person name="Golyshin P.N."/>
            <person name="Werner J."/>
            <person name="Chernikova T.N."/>
            <person name="Tran H."/>
            <person name="Ferrer M."/>
            <person name="Yakimov M.M."/>
            <person name="Teeling H."/>
            <person name="Golyshina O.V."/>
        </authorList>
    </citation>
    <scope>NUCLEOTIDE SEQUENCE [LARGE SCALE GENOMIC DNA]</scope>
    <source>
        <strain evidence="1 2">MIL-1</strain>
    </source>
</reference>
<protein>
    <submittedName>
        <fullName evidence="1">Uncharacterized protein</fullName>
    </submittedName>
</protein>
<name>M5DMZ3_9GAMM</name>
<dbReference type="EMBL" id="HF680312">
    <property type="protein sequence ID" value="CCU70751.1"/>
    <property type="molecule type" value="Genomic_DNA"/>
</dbReference>
<dbReference type="AlphaFoldDB" id="M5DMZ3"/>